<proteinExistence type="predicted"/>
<dbReference type="Proteomes" id="UP001153954">
    <property type="component" value="Unassembled WGS sequence"/>
</dbReference>
<feature type="region of interest" description="Disordered" evidence="1">
    <location>
        <begin position="144"/>
        <end position="166"/>
    </location>
</feature>
<dbReference type="AlphaFoldDB" id="A0AAU9TPN2"/>
<feature type="compositionally biased region" description="Polar residues" evidence="1">
    <location>
        <begin position="284"/>
        <end position="297"/>
    </location>
</feature>
<reference evidence="2" key="1">
    <citation type="submission" date="2022-03" db="EMBL/GenBank/DDBJ databases">
        <authorList>
            <person name="Tunstrom K."/>
        </authorList>
    </citation>
    <scope>NUCLEOTIDE SEQUENCE</scope>
</reference>
<feature type="compositionally biased region" description="Polar residues" evidence="1">
    <location>
        <begin position="218"/>
        <end position="230"/>
    </location>
</feature>
<feature type="compositionally biased region" description="Low complexity" evidence="1">
    <location>
        <begin position="231"/>
        <end position="274"/>
    </location>
</feature>
<comment type="caution">
    <text evidence="2">The sequence shown here is derived from an EMBL/GenBank/DDBJ whole genome shotgun (WGS) entry which is preliminary data.</text>
</comment>
<feature type="compositionally biased region" description="Polar residues" evidence="1">
    <location>
        <begin position="100"/>
        <end position="119"/>
    </location>
</feature>
<accession>A0AAU9TPN2</accession>
<feature type="region of interest" description="Disordered" evidence="1">
    <location>
        <begin position="100"/>
        <end position="122"/>
    </location>
</feature>
<organism evidence="2 3">
    <name type="scientific">Euphydryas editha</name>
    <name type="common">Edith's checkerspot</name>
    <dbReference type="NCBI Taxonomy" id="104508"/>
    <lineage>
        <taxon>Eukaryota</taxon>
        <taxon>Metazoa</taxon>
        <taxon>Ecdysozoa</taxon>
        <taxon>Arthropoda</taxon>
        <taxon>Hexapoda</taxon>
        <taxon>Insecta</taxon>
        <taxon>Pterygota</taxon>
        <taxon>Neoptera</taxon>
        <taxon>Endopterygota</taxon>
        <taxon>Lepidoptera</taxon>
        <taxon>Glossata</taxon>
        <taxon>Ditrysia</taxon>
        <taxon>Papilionoidea</taxon>
        <taxon>Nymphalidae</taxon>
        <taxon>Nymphalinae</taxon>
        <taxon>Euphydryas</taxon>
    </lineage>
</organism>
<protein>
    <submittedName>
        <fullName evidence="2">Uncharacterized protein</fullName>
    </submittedName>
</protein>
<evidence type="ECO:0000313" key="2">
    <source>
        <dbReference type="EMBL" id="CAH2089155.1"/>
    </source>
</evidence>
<dbReference type="EMBL" id="CAKOGL010000008">
    <property type="protein sequence ID" value="CAH2089155.1"/>
    <property type="molecule type" value="Genomic_DNA"/>
</dbReference>
<feature type="region of interest" description="Disordered" evidence="1">
    <location>
        <begin position="194"/>
        <end position="304"/>
    </location>
</feature>
<evidence type="ECO:0000313" key="3">
    <source>
        <dbReference type="Proteomes" id="UP001153954"/>
    </source>
</evidence>
<keyword evidence="3" id="KW-1185">Reference proteome</keyword>
<name>A0AAU9TPN2_EUPED</name>
<gene>
    <name evidence="2" type="ORF">EEDITHA_LOCUS5241</name>
</gene>
<sequence>MVYNRSVCLVASQFSVSFTFGSTYTDQKMKLFVIAALIAVASAARLDHLERSYLPPDNNNGGFNSNGGAKGFGSNAGSRQNGFGAFGSASGGNDYNSASNGFGHSSSKNQLSNGHNFGSNGLGVNGHSSNGFGSASGSNGFGANGHSSNGFGPSRSSNGFGANGHGSNGFGSSQSLNGFGFNAGAAGKNSAFPGATSNQYLPPDHGPSAGEFEGFSGNGVSSQSSPTRFTSQQYNQGSQYSNLDSVGSYSGSSHGSASGTFGSQGSFGSQPQFGAASRQYLAPKTSSFQNIPQQAFDEQTGYHY</sequence>
<evidence type="ECO:0000256" key="1">
    <source>
        <dbReference type="SAM" id="MobiDB-lite"/>
    </source>
</evidence>